<reference evidence="1 2" key="1">
    <citation type="submission" date="2016-11" db="EMBL/GenBank/DDBJ databases">
        <authorList>
            <person name="Jaros S."/>
            <person name="Januszkiewicz K."/>
            <person name="Wedrychowicz H."/>
        </authorList>
    </citation>
    <scope>NUCLEOTIDE SEQUENCE [LARGE SCALE GENOMIC DNA]</scope>
    <source>
        <strain evidence="1 2">DSM 29431</strain>
    </source>
</reference>
<dbReference type="STRING" id="996342.SAMN05443551_1714"/>
<dbReference type="AlphaFoldDB" id="A0A1M5RD38"/>
<accession>A0A1M5RD38</accession>
<sequence length="39" mass="4411">MVKINPGSLARQIAPFRPEVQGAFCLGRGNAVDWNFFFR</sequence>
<evidence type="ECO:0000313" key="1">
    <source>
        <dbReference type="EMBL" id="SHH24191.1"/>
    </source>
</evidence>
<dbReference type="Proteomes" id="UP000184221">
    <property type="component" value="Unassembled WGS sequence"/>
</dbReference>
<organism evidence="1 2">
    <name type="scientific">Marivita hallyeonensis</name>
    <dbReference type="NCBI Taxonomy" id="996342"/>
    <lineage>
        <taxon>Bacteria</taxon>
        <taxon>Pseudomonadati</taxon>
        <taxon>Pseudomonadota</taxon>
        <taxon>Alphaproteobacteria</taxon>
        <taxon>Rhodobacterales</taxon>
        <taxon>Roseobacteraceae</taxon>
        <taxon>Marivita</taxon>
    </lineage>
</organism>
<protein>
    <submittedName>
        <fullName evidence="1">Uncharacterized protein</fullName>
    </submittedName>
</protein>
<keyword evidence="2" id="KW-1185">Reference proteome</keyword>
<dbReference type="EMBL" id="FQXC01000002">
    <property type="protein sequence ID" value="SHH24191.1"/>
    <property type="molecule type" value="Genomic_DNA"/>
</dbReference>
<name>A0A1M5RD38_9RHOB</name>
<evidence type="ECO:0000313" key="2">
    <source>
        <dbReference type="Proteomes" id="UP000184221"/>
    </source>
</evidence>
<gene>
    <name evidence="1" type="ORF">SAMN05443551_1714</name>
</gene>
<proteinExistence type="predicted"/>